<organism evidence="2 3">
    <name type="scientific">Cercospora beticola</name>
    <name type="common">Sugarbeet leaf spot fungus</name>
    <dbReference type="NCBI Taxonomy" id="122368"/>
    <lineage>
        <taxon>Eukaryota</taxon>
        <taxon>Fungi</taxon>
        <taxon>Dikarya</taxon>
        <taxon>Ascomycota</taxon>
        <taxon>Pezizomycotina</taxon>
        <taxon>Dothideomycetes</taxon>
        <taxon>Dothideomycetidae</taxon>
        <taxon>Mycosphaerellales</taxon>
        <taxon>Mycosphaerellaceae</taxon>
        <taxon>Cercospora</taxon>
    </lineage>
</organism>
<dbReference type="GeneID" id="90643791"/>
<feature type="transmembrane region" description="Helical" evidence="1">
    <location>
        <begin position="493"/>
        <end position="513"/>
    </location>
</feature>
<dbReference type="EMBL" id="CP134184">
    <property type="protein sequence ID" value="WPA97543.1"/>
    <property type="molecule type" value="Genomic_DNA"/>
</dbReference>
<keyword evidence="1" id="KW-1133">Transmembrane helix</keyword>
<evidence type="ECO:0008006" key="4">
    <source>
        <dbReference type="Google" id="ProtNLM"/>
    </source>
</evidence>
<protein>
    <recommendedName>
        <fullName evidence="4">Heterokaryon incompatibility domain-containing protein</fullName>
    </recommendedName>
</protein>
<dbReference type="PANTHER" id="PTHR10622:SF12">
    <property type="entry name" value="HET DOMAIN-CONTAINING PROTEIN"/>
    <property type="match status" value="1"/>
</dbReference>
<feature type="transmembrane region" description="Helical" evidence="1">
    <location>
        <begin position="525"/>
        <end position="546"/>
    </location>
</feature>
<dbReference type="RefSeq" id="XP_065458254.1">
    <property type="nucleotide sequence ID" value="XM_065602182.1"/>
</dbReference>
<sequence>MPDPGTVFNDFGRVTAEADIADAITTNGLQPSVAAFNEDHIPSIWDTWDREAFRKCTWFTRAWTLQEMIAPRQVRFYSQSWRFICDLEDIVPDISGLTGVHESLWTEQRPLDTFSVAQKMSWASARTSTKIEDRTYSLLGLMGVNIPVVYGEGIKAFQRLQDEILRTGSDDSIFAFKSSRGTYGVATYYTMFLLAQSPEEFRGCGNIVIRNEHVATGYRAGTREVTFHQRIVGRFDGLRWKHRHEITRTLFGWYNVASDYKVKRFMILRCALEDKPEIVLAMRLQSLDFPRSDLYAVDGSGSGLHVEPLRISAHDYDSCPYKTFSVLRDPMPDRSQEYVQSKRNVIILCDSKCTLNIGLKSTSIQGAWNQGRLCFELRADEHYSLPEFDAELELSMPGSESKIRAHVKFWPTDNVSRFLRLRFHQAISLPWWTTLILWTDMYYSTFVPYESGFLVGRAYPWKSPLGKNNLLFLEFEYMELPLLLLHACRRTGLFVASCIAFMLVIAAIGTMGAPTVMWSTFKQKAVIWFLLPMLIWFLTSAVLYHFDKMPLRILLAVPFGILGALSAIIMLYFSMILSPTCCVPLTGSKKAQEEIERFKALMEDPHWSQQNWTRRAMEHIKTFVIEWWFGIKWVISYNL</sequence>
<evidence type="ECO:0000313" key="3">
    <source>
        <dbReference type="Proteomes" id="UP001302367"/>
    </source>
</evidence>
<evidence type="ECO:0000313" key="2">
    <source>
        <dbReference type="EMBL" id="WPA97543.1"/>
    </source>
</evidence>
<proteinExistence type="predicted"/>
<keyword evidence="1" id="KW-0472">Membrane</keyword>
<reference evidence="2 3" key="1">
    <citation type="submission" date="2023-09" db="EMBL/GenBank/DDBJ databases">
        <title>Complete-Gapless Cercospora beticola genome.</title>
        <authorList>
            <person name="Wyatt N.A."/>
            <person name="Spanner R.E."/>
            <person name="Bolton M.D."/>
        </authorList>
    </citation>
    <scope>NUCLEOTIDE SEQUENCE [LARGE SCALE GENOMIC DNA]</scope>
    <source>
        <strain evidence="2">Cb09-40</strain>
    </source>
</reference>
<name>A0ABZ0NDF1_CERBT</name>
<feature type="transmembrane region" description="Helical" evidence="1">
    <location>
        <begin position="553"/>
        <end position="575"/>
    </location>
</feature>
<accession>A0ABZ0NDF1</accession>
<dbReference type="PANTHER" id="PTHR10622">
    <property type="entry name" value="HET DOMAIN-CONTAINING PROTEIN"/>
    <property type="match status" value="1"/>
</dbReference>
<keyword evidence="3" id="KW-1185">Reference proteome</keyword>
<keyword evidence="1" id="KW-0812">Transmembrane</keyword>
<evidence type="ECO:0000256" key="1">
    <source>
        <dbReference type="SAM" id="Phobius"/>
    </source>
</evidence>
<gene>
    <name evidence="2" type="ORF">RHO25_002153</name>
</gene>
<dbReference type="Proteomes" id="UP001302367">
    <property type="component" value="Chromosome 1"/>
</dbReference>